<sequence length="68" mass="7486">MGILAMDVLLILKAVEFVFTFLVLMLLVLWPTHLCSQVSDVDLEAAYSNDAQCALEIQVGHSNADFVC</sequence>
<keyword evidence="1" id="KW-1133">Transmembrane helix</keyword>
<dbReference type="AlphaFoldDB" id="A0A183V1F6"/>
<reference evidence="2 3" key="2">
    <citation type="submission" date="2018-11" db="EMBL/GenBank/DDBJ databases">
        <authorList>
            <consortium name="Pathogen Informatics"/>
        </authorList>
    </citation>
    <scope>NUCLEOTIDE SEQUENCE [LARGE SCALE GENOMIC DNA]</scope>
</reference>
<reference evidence="4" key="1">
    <citation type="submission" date="2016-06" db="UniProtKB">
        <authorList>
            <consortium name="WormBaseParasite"/>
        </authorList>
    </citation>
    <scope>IDENTIFICATION</scope>
</reference>
<gene>
    <name evidence="2" type="ORF">TCNE_LOCUS14579</name>
</gene>
<evidence type="ECO:0000313" key="2">
    <source>
        <dbReference type="EMBL" id="VDM45900.1"/>
    </source>
</evidence>
<evidence type="ECO:0000256" key="1">
    <source>
        <dbReference type="SAM" id="Phobius"/>
    </source>
</evidence>
<keyword evidence="1" id="KW-0812">Transmembrane</keyword>
<evidence type="ECO:0000313" key="3">
    <source>
        <dbReference type="Proteomes" id="UP000050794"/>
    </source>
</evidence>
<proteinExistence type="predicted"/>
<accession>A0A183V1F6</accession>
<protein>
    <submittedName>
        <fullName evidence="4">Secreted protein</fullName>
    </submittedName>
</protein>
<organism evidence="3 4">
    <name type="scientific">Toxocara canis</name>
    <name type="common">Canine roundworm</name>
    <dbReference type="NCBI Taxonomy" id="6265"/>
    <lineage>
        <taxon>Eukaryota</taxon>
        <taxon>Metazoa</taxon>
        <taxon>Ecdysozoa</taxon>
        <taxon>Nematoda</taxon>
        <taxon>Chromadorea</taxon>
        <taxon>Rhabditida</taxon>
        <taxon>Spirurina</taxon>
        <taxon>Ascaridomorpha</taxon>
        <taxon>Ascaridoidea</taxon>
        <taxon>Toxocaridae</taxon>
        <taxon>Toxocara</taxon>
    </lineage>
</organism>
<evidence type="ECO:0000313" key="4">
    <source>
        <dbReference type="WBParaSite" id="TCNE_0001457601-mRNA-1"/>
    </source>
</evidence>
<feature type="transmembrane region" description="Helical" evidence="1">
    <location>
        <begin position="7"/>
        <end position="30"/>
    </location>
</feature>
<dbReference type="WBParaSite" id="TCNE_0001457601-mRNA-1">
    <property type="protein sequence ID" value="TCNE_0001457601-mRNA-1"/>
    <property type="gene ID" value="TCNE_0001457601"/>
</dbReference>
<keyword evidence="3" id="KW-1185">Reference proteome</keyword>
<keyword evidence="1" id="KW-0472">Membrane</keyword>
<name>A0A183V1F6_TOXCA</name>
<dbReference type="Proteomes" id="UP000050794">
    <property type="component" value="Unassembled WGS sequence"/>
</dbReference>
<dbReference type="EMBL" id="UYWY01022329">
    <property type="protein sequence ID" value="VDM45900.1"/>
    <property type="molecule type" value="Genomic_DNA"/>
</dbReference>